<name>A0A9W7DRV0_9STRA</name>
<evidence type="ECO:0000313" key="2">
    <source>
        <dbReference type="EMBL" id="GMH48463.1"/>
    </source>
</evidence>
<evidence type="ECO:0000256" key="1">
    <source>
        <dbReference type="SAM" id="SignalP"/>
    </source>
</evidence>
<gene>
    <name evidence="2" type="ORF">TL16_g00294</name>
</gene>
<dbReference type="AlphaFoldDB" id="A0A9W7DRV0"/>
<proteinExistence type="predicted"/>
<reference evidence="3" key="1">
    <citation type="journal article" date="2023" name="Commun. Biol.">
        <title>Genome analysis of Parmales, the sister group of diatoms, reveals the evolutionary specialization of diatoms from phago-mixotrophs to photoautotrophs.</title>
        <authorList>
            <person name="Ban H."/>
            <person name="Sato S."/>
            <person name="Yoshikawa S."/>
            <person name="Yamada K."/>
            <person name="Nakamura Y."/>
            <person name="Ichinomiya M."/>
            <person name="Sato N."/>
            <person name="Blanc-Mathieu R."/>
            <person name="Endo H."/>
            <person name="Kuwata A."/>
            <person name="Ogata H."/>
        </authorList>
    </citation>
    <scope>NUCLEOTIDE SEQUENCE [LARGE SCALE GENOMIC DNA]</scope>
</reference>
<protein>
    <submittedName>
        <fullName evidence="2">Uncharacterized protein</fullName>
    </submittedName>
</protein>
<dbReference type="Proteomes" id="UP001162640">
    <property type="component" value="Unassembled WGS sequence"/>
</dbReference>
<comment type="caution">
    <text evidence="2">The sequence shown here is derived from an EMBL/GenBank/DDBJ whole genome shotgun (WGS) entry which is preliminary data.</text>
</comment>
<accession>A0A9W7DRV0</accession>
<feature type="non-terminal residue" evidence="2">
    <location>
        <position position="1"/>
    </location>
</feature>
<keyword evidence="1" id="KW-0732">Signal</keyword>
<dbReference type="EMBL" id="BLQM01000005">
    <property type="protein sequence ID" value="GMH48463.1"/>
    <property type="molecule type" value="Genomic_DNA"/>
</dbReference>
<evidence type="ECO:0000313" key="3">
    <source>
        <dbReference type="Proteomes" id="UP001162640"/>
    </source>
</evidence>
<feature type="non-terminal residue" evidence="2">
    <location>
        <position position="614"/>
    </location>
</feature>
<sequence length="614" mass="69858">MRLSLLALLGLPISSAATPTNPLNLLNDFLTTNLAGTADGSKSGSAEDFRELKEYYKKCEGFTEKLVCDFLRNEAVNKGLTPLEHYNNIIGDDNHYSTDPSFGTKPSGIQYPYCSWRYMYSQLNRDNTAWNVAFPDQNSIYHASLVYFNEDDEFVIKGPNIPYVRYFSLQTYDPSAASLDSVIDYQMRTEFNSGSNAYNNATCGEEGDSQGSFDIRITAHGMKYEDNGFINELAALPLDRSHGFFFLFLRLYDPQPYPEDNESWPQKMSPMIDECYGVDGYENMEEAKRWGWVCPPTLKRTNTHSGIMTELPYCVKGRDDNFKNYNQGAAPGRLCLLRPNSKDNLFLPANSNMHGMFRNHDANYLIGCALHAEGIGGLRGRREGDLWARVSGELPLTANSLYDEPYVGDPTNFDIRYVSISSINRSPPSAVMKTVKDDEIITHLKEQKGDDMRNRNYVLWFGPDESLLPQVAKDEGALFMPWPREQVEDENGTLTFGDLVPYPGILYREILSQGQTLDDDERDYEQGITDIVRDRCYGSEPFYDKVAKETRQSRNLRPYCYEEMCCGDSPPECCRERRHIHSTMKQHYPKIDYYFVNEDGKMVEAGDMGGGFAV</sequence>
<organism evidence="2 3">
    <name type="scientific">Triparma laevis f. inornata</name>
    <dbReference type="NCBI Taxonomy" id="1714386"/>
    <lineage>
        <taxon>Eukaryota</taxon>
        <taxon>Sar</taxon>
        <taxon>Stramenopiles</taxon>
        <taxon>Ochrophyta</taxon>
        <taxon>Bolidophyceae</taxon>
        <taxon>Parmales</taxon>
        <taxon>Triparmaceae</taxon>
        <taxon>Triparma</taxon>
    </lineage>
</organism>
<feature type="signal peptide" evidence="1">
    <location>
        <begin position="1"/>
        <end position="16"/>
    </location>
</feature>
<feature type="chain" id="PRO_5040872271" evidence="1">
    <location>
        <begin position="17"/>
        <end position="614"/>
    </location>
</feature>